<sequence length="144" mass="17231">MKYIGTITAMLALFISASVSAQESQEKEQDKLSYYEQRAKEDAVYEQSLATKNEEDEKDFWKDQKRYEKDLRKRDKEAYRAYMKGKQDAYAEHAQHCDDHCHHSREYYGHAHFYYTYYDYQYPRRTYVGTGVRVSSPRVGISIF</sequence>
<dbReference type="Proteomes" id="UP000321621">
    <property type="component" value="Unassembled WGS sequence"/>
</dbReference>
<reference evidence="2 4" key="1">
    <citation type="submission" date="2018-08" db="EMBL/GenBank/DDBJ databases">
        <title>Proposal of Muricauda 72 sp.nov. and Muricauda NH166 sp.nov., isolated from seawater.</title>
        <authorList>
            <person name="Cheng H."/>
            <person name="Wu Y.-H."/>
            <person name="Guo L.-L."/>
            <person name="Xu X.-W."/>
        </authorList>
    </citation>
    <scope>NUCLEOTIDE SEQUENCE [LARGE SCALE GENOMIC DNA]</scope>
    <source>
        <strain evidence="2 4">72</strain>
    </source>
</reference>
<keyword evidence="1" id="KW-0732">Signal</keyword>
<feature type="chain" id="PRO_5017264829" evidence="1">
    <location>
        <begin position="22"/>
        <end position="144"/>
    </location>
</feature>
<comment type="caution">
    <text evidence="2">The sequence shown here is derived from an EMBL/GenBank/DDBJ whole genome shotgun (WGS) entry which is preliminary data.</text>
</comment>
<evidence type="ECO:0000256" key="1">
    <source>
        <dbReference type="SAM" id="SignalP"/>
    </source>
</evidence>
<evidence type="ECO:0000313" key="5">
    <source>
        <dbReference type="Proteomes" id="UP000321621"/>
    </source>
</evidence>
<dbReference type="RefSeq" id="WP_119646269.1">
    <property type="nucleotide sequence ID" value="NZ_QXFI01000011.1"/>
</dbReference>
<dbReference type="OrthoDB" id="1203055at2"/>
<keyword evidence="5" id="KW-1185">Reference proteome</keyword>
<gene>
    <name evidence="2" type="ORF">D2V05_03810</name>
    <name evidence="3" type="ORF">FQ017_03785</name>
</gene>
<proteinExistence type="predicted"/>
<dbReference type="Proteomes" id="UP000266691">
    <property type="component" value="Unassembled WGS sequence"/>
</dbReference>
<evidence type="ECO:0000313" key="3">
    <source>
        <dbReference type="EMBL" id="TXJ99144.1"/>
    </source>
</evidence>
<organism evidence="2 4">
    <name type="scientific">Flagellimonas pelagia</name>
    <dbReference type="NCBI Taxonomy" id="2306998"/>
    <lineage>
        <taxon>Bacteria</taxon>
        <taxon>Pseudomonadati</taxon>
        <taxon>Bacteroidota</taxon>
        <taxon>Flavobacteriia</taxon>
        <taxon>Flavobacteriales</taxon>
        <taxon>Flavobacteriaceae</taxon>
        <taxon>Flagellimonas</taxon>
    </lineage>
</organism>
<evidence type="ECO:0000313" key="4">
    <source>
        <dbReference type="Proteomes" id="UP000266691"/>
    </source>
</evidence>
<dbReference type="EMBL" id="VNWK01000011">
    <property type="protein sequence ID" value="TXJ99144.1"/>
    <property type="molecule type" value="Genomic_DNA"/>
</dbReference>
<evidence type="ECO:0000313" key="2">
    <source>
        <dbReference type="EMBL" id="RIV46537.1"/>
    </source>
</evidence>
<name>A0A3A1NKY5_9FLAO</name>
<accession>A0A3A1NKY5</accession>
<dbReference type="EMBL" id="QXFI01000011">
    <property type="protein sequence ID" value="RIV46537.1"/>
    <property type="molecule type" value="Genomic_DNA"/>
</dbReference>
<feature type="signal peptide" evidence="1">
    <location>
        <begin position="1"/>
        <end position="21"/>
    </location>
</feature>
<reference evidence="3 5" key="2">
    <citation type="submission" date="2019-07" db="EMBL/GenBank/DDBJ databases">
        <title>Draft genome of two Muricauda strains isolated from deep sea.</title>
        <authorList>
            <person name="Sun C."/>
        </authorList>
    </citation>
    <scope>NUCLEOTIDE SEQUENCE [LARGE SCALE GENOMIC DNA]</scope>
    <source>
        <strain evidence="3 5">72</strain>
    </source>
</reference>
<protein>
    <submittedName>
        <fullName evidence="2">Uncharacterized protein</fullName>
    </submittedName>
</protein>
<dbReference type="AlphaFoldDB" id="A0A3A1NKY5"/>